<dbReference type="Gene3D" id="3.30.40.10">
    <property type="entry name" value="Zinc/RING finger domain, C3HC4 (zinc finger)"/>
    <property type="match status" value="1"/>
</dbReference>
<organism evidence="3">
    <name type="scientific">viral metagenome</name>
    <dbReference type="NCBI Taxonomy" id="1070528"/>
    <lineage>
        <taxon>unclassified sequences</taxon>
        <taxon>metagenomes</taxon>
        <taxon>organismal metagenomes</taxon>
    </lineage>
</organism>
<reference evidence="3" key="1">
    <citation type="journal article" date="2020" name="Nature">
        <title>Giant virus diversity and host interactions through global metagenomics.</title>
        <authorList>
            <person name="Schulz F."/>
            <person name="Roux S."/>
            <person name="Paez-Espino D."/>
            <person name="Jungbluth S."/>
            <person name="Walsh D.A."/>
            <person name="Denef V.J."/>
            <person name="McMahon K.D."/>
            <person name="Konstantinidis K.T."/>
            <person name="Eloe-Fadrosh E.A."/>
            <person name="Kyrpides N.C."/>
            <person name="Woyke T."/>
        </authorList>
    </citation>
    <scope>NUCLEOTIDE SEQUENCE</scope>
    <source>
        <strain evidence="3">GVMAG-M-3300024261-37</strain>
    </source>
</reference>
<evidence type="ECO:0000259" key="2">
    <source>
        <dbReference type="Pfam" id="PF13639"/>
    </source>
</evidence>
<dbReference type="InterPro" id="IPR013083">
    <property type="entry name" value="Znf_RING/FYVE/PHD"/>
</dbReference>
<dbReference type="AlphaFoldDB" id="A0A6C0IPC3"/>
<dbReference type="EMBL" id="MN740234">
    <property type="protein sequence ID" value="QHT95071.1"/>
    <property type="molecule type" value="Genomic_DNA"/>
</dbReference>
<feature type="compositionally biased region" description="Pro residues" evidence="1">
    <location>
        <begin position="89"/>
        <end position="109"/>
    </location>
</feature>
<dbReference type="SUPFAM" id="SSF57850">
    <property type="entry name" value="RING/U-box"/>
    <property type="match status" value="1"/>
</dbReference>
<feature type="domain" description="RING-type" evidence="2">
    <location>
        <begin position="188"/>
        <end position="231"/>
    </location>
</feature>
<feature type="region of interest" description="Disordered" evidence="1">
    <location>
        <begin position="70"/>
        <end position="126"/>
    </location>
</feature>
<evidence type="ECO:0000313" key="3">
    <source>
        <dbReference type="EMBL" id="QHT95071.1"/>
    </source>
</evidence>
<dbReference type="Pfam" id="PF13639">
    <property type="entry name" value="zf-RING_2"/>
    <property type="match status" value="1"/>
</dbReference>
<dbReference type="InterPro" id="IPR001841">
    <property type="entry name" value="Znf_RING"/>
</dbReference>
<evidence type="ECO:0000256" key="1">
    <source>
        <dbReference type="SAM" id="MobiDB-lite"/>
    </source>
</evidence>
<proteinExistence type="predicted"/>
<accession>A0A6C0IPC3</accession>
<name>A0A6C0IPC3_9ZZZZ</name>
<sequence length="308" mass="35156">MLPFRSSNNTDPHSNVMSDFLLCIRTQSDNLTTLVRSHNQLNNLTSDVMNLYYSDRSVVRQREIFRNYNNLTSSTPTSDISNNTSRAWRPPPPTTAPPAPRMPPPPPPTELDSGFRPGRFRPRPRRTRTNWHNIRNSRIVSRENFINSTLWSANPMSFPASIKNILDNTTLCIWKDIKDTDTYRETERCPIDLSILSDDDYMLKITSCSHVFKRTNILRWFALNSKCPVCRCDIARNILPPTDPSNNTTNAPVSPRNIAFSVNDDTSNNTFEELRRRVTDLLAQSDLSGNSIIAADITFEIPMDPPIN</sequence>
<feature type="compositionally biased region" description="Polar residues" evidence="1">
    <location>
        <begin position="70"/>
        <end position="85"/>
    </location>
</feature>
<protein>
    <recommendedName>
        <fullName evidence="2">RING-type domain-containing protein</fullName>
    </recommendedName>
</protein>